<reference evidence="3" key="1">
    <citation type="submission" date="2021-04" db="EMBL/GenBank/DDBJ databases">
        <title>A novel Synergistetes isolate from a pyrite-forming mixed culture.</title>
        <authorList>
            <person name="Bunk B."/>
            <person name="Sproer C."/>
            <person name="Spring S."/>
            <person name="Pester M."/>
        </authorList>
    </citation>
    <scope>NUCLEOTIDE SEQUENCE [LARGE SCALE GENOMIC DNA]</scope>
    <source>
        <strain evidence="3">J.5.4.2-T.3.5.2</strain>
    </source>
</reference>
<dbReference type="PROSITE" id="PS50801">
    <property type="entry name" value="STAS"/>
    <property type="match status" value="1"/>
</dbReference>
<dbReference type="Gene3D" id="3.30.750.24">
    <property type="entry name" value="STAS domain"/>
    <property type="match status" value="1"/>
</dbReference>
<evidence type="ECO:0000259" key="1">
    <source>
        <dbReference type="PROSITE" id="PS50801"/>
    </source>
</evidence>
<dbReference type="InterPro" id="IPR002645">
    <property type="entry name" value="STAS_dom"/>
</dbReference>
<dbReference type="Pfam" id="PF01740">
    <property type="entry name" value="STAS"/>
    <property type="match status" value="1"/>
</dbReference>
<dbReference type="PANTHER" id="PTHR33495">
    <property type="entry name" value="ANTI-SIGMA FACTOR ANTAGONIST TM_1081-RELATED-RELATED"/>
    <property type="match status" value="1"/>
</dbReference>
<protein>
    <submittedName>
        <fullName evidence="2">STAS domain-containing protein</fullName>
    </submittedName>
</protein>
<dbReference type="SUPFAM" id="SSF52091">
    <property type="entry name" value="SpoIIaa-like"/>
    <property type="match status" value="1"/>
</dbReference>
<organism evidence="2 3">
    <name type="scientific">Aminithiophilus ramosus</name>
    <dbReference type="NCBI Taxonomy" id="3029084"/>
    <lineage>
        <taxon>Bacteria</taxon>
        <taxon>Thermotogati</taxon>
        <taxon>Synergistota</taxon>
        <taxon>Synergistia</taxon>
        <taxon>Synergistales</taxon>
        <taxon>Aminithiophilaceae</taxon>
        <taxon>Aminithiophilus</taxon>
    </lineage>
</organism>
<dbReference type="EMBL" id="CP072943">
    <property type="protein sequence ID" value="QTX33615.1"/>
    <property type="molecule type" value="Genomic_DNA"/>
</dbReference>
<proteinExistence type="predicted"/>
<dbReference type="AlphaFoldDB" id="A0A9Q7AB17"/>
<dbReference type="InterPro" id="IPR036513">
    <property type="entry name" value="STAS_dom_sf"/>
</dbReference>
<keyword evidence="3" id="KW-1185">Reference proteome</keyword>
<evidence type="ECO:0000313" key="3">
    <source>
        <dbReference type="Proteomes" id="UP000671879"/>
    </source>
</evidence>
<dbReference type="KEGG" id="aram:KAR29_00715"/>
<accession>A0A9Q7AB17</accession>
<dbReference type="CDD" id="cd07043">
    <property type="entry name" value="STAS_anti-anti-sigma_factors"/>
    <property type="match status" value="1"/>
</dbReference>
<evidence type="ECO:0000313" key="2">
    <source>
        <dbReference type="EMBL" id="QTX33615.1"/>
    </source>
</evidence>
<dbReference type="GO" id="GO:0043856">
    <property type="term" value="F:anti-sigma factor antagonist activity"/>
    <property type="evidence" value="ECO:0007669"/>
    <property type="project" value="TreeGrafter"/>
</dbReference>
<feature type="domain" description="STAS" evidence="1">
    <location>
        <begin position="1"/>
        <end position="88"/>
    </location>
</feature>
<sequence length="90" mass="9562">MTTAAFEKESLAWVDGGDRRILLDFADLEYISSAGLRGILALAKRARAVGGAVAVCAMTGMVAEVFAISGFDAFIPVAVTRDEGLEILRR</sequence>
<name>A0A9Q7AB17_9BACT</name>
<dbReference type="Proteomes" id="UP000671879">
    <property type="component" value="Chromosome"/>
</dbReference>
<dbReference type="PANTHER" id="PTHR33495:SF14">
    <property type="entry name" value="ANTI-SIGMA FACTOR ANTAGONIST"/>
    <property type="match status" value="1"/>
</dbReference>
<gene>
    <name evidence="2" type="ORF">KAR29_00715</name>
</gene>